<dbReference type="PANTHER" id="PTHR35531">
    <property type="entry name" value="INNER MEMBRANE PROTEIN YBCI-RELATED"/>
    <property type="match status" value="1"/>
</dbReference>
<sequence length="248" mass="27568">MFLASSGACIGPLFSLPSLALLSPDIDHPKSIIGKFFYIISAPLERRYGHRTITHSLIGWVICTIIFSFLVLFGVWILGIISDLGFGISNLAPRWIAAFSISYFSHLVLDMFNRRGSQLFWPDPGRDVIPRNPKFRPESGSRVEGLIFVVLLILVFLALPISKYGLSSSLRWLLATPGSAIQEFKSLKVHAYLEFKGIFRETKEPVAGTAEILDVNRDCLVILFQDIGHRTSDLGHSSPSSKKGTTLF</sequence>
<dbReference type="Pfam" id="PF04307">
    <property type="entry name" value="YdjM"/>
    <property type="match status" value="1"/>
</dbReference>
<dbReference type="InterPro" id="IPR007404">
    <property type="entry name" value="YdjM-like"/>
</dbReference>
<dbReference type="PANTHER" id="PTHR35531:SF1">
    <property type="entry name" value="INNER MEMBRANE PROTEIN YBCI-RELATED"/>
    <property type="match status" value="1"/>
</dbReference>
<keyword evidence="1" id="KW-0812">Transmembrane</keyword>
<keyword evidence="1" id="KW-1133">Transmembrane helix</keyword>
<dbReference type="Proteomes" id="UP000231343">
    <property type="component" value="Unassembled WGS sequence"/>
</dbReference>
<comment type="caution">
    <text evidence="2">The sequence shown here is derived from an EMBL/GenBank/DDBJ whole genome shotgun (WGS) entry which is preliminary data.</text>
</comment>
<reference evidence="2 3" key="1">
    <citation type="submission" date="2017-09" db="EMBL/GenBank/DDBJ databases">
        <title>Depth-based differentiation of microbial function through sediment-hosted aquifers and enrichment of novel symbionts in the deep terrestrial subsurface.</title>
        <authorList>
            <person name="Probst A.J."/>
            <person name="Ladd B."/>
            <person name="Jarett J.K."/>
            <person name="Geller-Mcgrath D.E."/>
            <person name="Sieber C.M."/>
            <person name="Emerson J.B."/>
            <person name="Anantharaman K."/>
            <person name="Thomas B.C."/>
            <person name="Malmstrom R."/>
            <person name="Stieglmeier M."/>
            <person name="Klingl A."/>
            <person name="Woyke T."/>
            <person name="Ryan C.M."/>
            <person name="Banfield J.F."/>
        </authorList>
    </citation>
    <scope>NUCLEOTIDE SEQUENCE [LARGE SCALE GENOMIC DNA]</scope>
    <source>
        <strain evidence="2">CG08_land_8_20_14_0_20_45_16</strain>
    </source>
</reference>
<gene>
    <name evidence="2" type="ORF">COT42_01175</name>
</gene>
<feature type="transmembrane region" description="Helical" evidence="1">
    <location>
        <begin position="145"/>
        <end position="166"/>
    </location>
</feature>
<protein>
    <recommendedName>
        <fullName evidence="4">Metal-dependent hydrolase</fullName>
    </recommendedName>
</protein>
<dbReference type="AlphaFoldDB" id="A0A2H0Y1C4"/>
<accession>A0A2H0Y1C4</accession>
<organism evidence="2 3">
    <name type="scientific">Candidatus Saganbacteria bacterium CG08_land_8_20_14_0_20_45_16</name>
    <dbReference type="NCBI Taxonomy" id="2014293"/>
    <lineage>
        <taxon>Bacteria</taxon>
        <taxon>Bacillati</taxon>
        <taxon>Saganbacteria</taxon>
    </lineage>
</organism>
<evidence type="ECO:0000313" key="2">
    <source>
        <dbReference type="EMBL" id="PIS31391.1"/>
    </source>
</evidence>
<feature type="transmembrane region" description="Helical" evidence="1">
    <location>
        <begin position="57"/>
        <end position="79"/>
    </location>
</feature>
<evidence type="ECO:0000256" key="1">
    <source>
        <dbReference type="SAM" id="Phobius"/>
    </source>
</evidence>
<evidence type="ECO:0008006" key="4">
    <source>
        <dbReference type="Google" id="ProtNLM"/>
    </source>
</evidence>
<dbReference type="EMBL" id="PEYM01000019">
    <property type="protein sequence ID" value="PIS31391.1"/>
    <property type="molecule type" value="Genomic_DNA"/>
</dbReference>
<proteinExistence type="predicted"/>
<evidence type="ECO:0000313" key="3">
    <source>
        <dbReference type="Proteomes" id="UP000231343"/>
    </source>
</evidence>
<keyword evidence="1" id="KW-0472">Membrane</keyword>
<name>A0A2H0Y1C4_UNCSA</name>